<comment type="caution">
    <text evidence="2">The sequence shown here is derived from an EMBL/GenBank/DDBJ whole genome shotgun (WGS) entry which is preliminary data.</text>
</comment>
<sequence length="185" mass="21179">MASCGSSSYATCTEKVCLELRNVKQAKKDGTELYRMYTNVAAKVRSMKVLIRKVAKKNTRQKSFEDINTIEINQQIRNEHNAYLDALKRYFRSAAKPSTRRAKNARGTHLCRRREPRQRDETATPIMYGQHTRLPGTDKRFTATKTQLRQLLKFKSHVSETNVSFATGSMGIPPHSILFIRLGTI</sequence>
<name>A0AAE0IKY6_9PEZI</name>
<dbReference type="EMBL" id="JAUEDM010000002">
    <property type="protein sequence ID" value="KAK3326844.1"/>
    <property type="molecule type" value="Genomic_DNA"/>
</dbReference>
<accession>A0AAE0IKY6</accession>
<organism evidence="2 3">
    <name type="scientific">Apodospora peruviana</name>
    <dbReference type="NCBI Taxonomy" id="516989"/>
    <lineage>
        <taxon>Eukaryota</taxon>
        <taxon>Fungi</taxon>
        <taxon>Dikarya</taxon>
        <taxon>Ascomycota</taxon>
        <taxon>Pezizomycotina</taxon>
        <taxon>Sordariomycetes</taxon>
        <taxon>Sordariomycetidae</taxon>
        <taxon>Sordariales</taxon>
        <taxon>Lasiosphaeriaceae</taxon>
        <taxon>Apodospora</taxon>
    </lineage>
</organism>
<feature type="region of interest" description="Disordered" evidence="1">
    <location>
        <begin position="101"/>
        <end position="120"/>
    </location>
</feature>
<evidence type="ECO:0000313" key="2">
    <source>
        <dbReference type="EMBL" id="KAK3326844.1"/>
    </source>
</evidence>
<gene>
    <name evidence="2" type="ORF">B0H66DRAFT_530832</name>
</gene>
<protein>
    <submittedName>
        <fullName evidence="2">Uncharacterized protein</fullName>
    </submittedName>
</protein>
<reference evidence="2" key="1">
    <citation type="journal article" date="2023" name="Mol. Phylogenet. Evol.">
        <title>Genome-scale phylogeny and comparative genomics of the fungal order Sordariales.</title>
        <authorList>
            <person name="Hensen N."/>
            <person name="Bonometti L."/>
            <person name="Westerberg I."/>
            <person name="Brannstrom I.O."/>
            <person name="Guillou S."/>
            <person name="Cros-Aarteil S."/>
            <person name="Calhoun S."/>
            <person name="Haridas S."/>
            <person name="Kuo A."/>
            <person name="Mondo S."/>
            <person name="Pangilinan J."/>
            <person name="Riley R."/>
            <person name="LaButti K."/>
            <person name="Andreopoulos B."/>
            <person name="Lipzen A."/>
            <person name="Chen C."/>
            <person name="Yan M."/>
            <person name="Daum C."/>
            <person name="Ng V."/>
            <person name="Clum A."/>
            <person name="Steindorff A."/>
            <person name="Ohm R.A."/>
            <person name="Martin F."/>
            <person name="Silar P."/>
            <person name="Natvig D.O."/>
            <person name="Lalanne C."/>
            <person name="Gautier V."/>
            <person name="Ament-Velasquez S.L."/>
            <person name="Kruys A."/>
            <person name="Hutchinson M.I."/>
            <person name="Powell A.J."/>
            <person name="Barry K."/>
            <person name="Miller A.N."/>
            <person name="Grigoriev I.V."/>
            <person name="Debuchy R."/>
            <person name="Gladieux P."/>
            <person name="Hiltunen Thoren M."/>
            <person name="Johannesson H."/>
        </authorList>
    </citation>
    <scope>NUCLEOTIDE SEQUENCE</scope>
    <source>
        <strain evidence="2">CBS 118394</strain>
    </source>
</reference>
<dbReference type="AlphaFoldDB" id="A0AAE0IKY6"/>
<reference evidence="2" key="2">
    <citation type="submission" date="2023-06" db="EMBL/GenBank/DDBJ databases">
        <authorList>
            <consortium name="Lawrence Berkeley National Laboratory"/>
            <person name="Haridas S."/>
            <person name="Hensen N."/>
            <person name="Bonometti L."/>
            <person name="Westerberg I."/>
            <person name="Brannstrom I.O."/>
            <person name="Guillou S."/>
            <person name="Cros-Aarteil S."/>
            <person name="Calhoun S."/>
            <person name="Kuo A."/>
            <person name="Mondo S."/>
            <person name="Pangilinan J."/>
            <person name="Riley R."/>
            <person name="Labutti K."/>
            <person name="Andreopoulos B."/>
            <person name="Lipzen A."/>
            <person name="Chen C."/>
            <person name="Yanf M."/>
            <person name="Daum C."/>
            <person name="Ng V."/>
            <person name="Clum A."/>
            <person name="Steindorff A."/>
            <person name="Ohm R."/>
            <person name="Martin F."/>
            <person name="Silar P."/>
            <person name="Natvig D."/>
            <person name="Lalanne C."/>
            <person name="Gautier V."/>
            <person name="Ament-Velasquez S.L."/>
            <person name="Kruys A."/>
            <person name="Hutchinson M.I."/>
            <person name="Powell A.J."/>
            <person name="Barry K."/>
            <person name="Miller A.N."/>
            <person name="Grigoriev I.V."/>
            <person name="Debuchy R."/>
            <person name="Gladieux P."/>
            <person name="Thoren M.H."/>
            <person name="Johannesson H."/>
        </authorList>
    </citation>
    <scope>NUCLEOTIDE SEQUENCE</scope>
    <source>
        <strain evidence="2">CBS 118394</strain>
    </source>
</reference>
<evidence type="ECO:0000313" key="3">
    <source>
        <dbReference type="Proteomes" id="UP001283341"/>
    </source>
</evidence>
<dbReference type="Proteomes" id="UP001283341">
    <property type="component" value="Unassembled WGS sequence"/>
</dbReference>
<keyword evidence="3" id="KW-1185">Reference proteome</keyword>
<evidence type="ECO:0000256" key="1">
    <source>
        <dbReference type="SAM" id="MobiDB-lite"/>
    </source>
</evidence>
<feature type="compositionally biased region" description="Basic residues" evidence="1">
    <location>
        <begin position="101"/>
        <end position="116"/>
    </location>
</feature>
<proteinExistence type="predicted"/>